<dbReference type="Proteomes" id="UP000244867">
    <property type="component" value="Unassembled WGS sequence"/>
</dbReference>
<gene>
    <name evidence="2" type="primary">cpaB</name>
    <name evidence="2" type="ORF">C7S10_12670</name>
</gene>
<protein>
    <submittedName>
        <fullName evidence="2">Flp pilus assembly protein CpaB</fullName>
    </submittedName>
</protein>
<reference evidence="2 3" key="1">
    <citation type="submission" date="2018-03" db="EMBL/GenBank/DDBJ databases">
        <authorList>
            <person name="Keele B.F."/>
        </authorList>
    </citation>
    <scope>NUCLEOTIDE SEQUENCE [LARGE SCALE GENOMIC DNA]</scope>
    <source>
        <strain evidence="2 3">IB-3</strain>
    </source>
</reference>
<evidence type="ECO:0000259" key="1">
    <source>
        <dbReference type="Pfam" id="PF16976"/>
    </source>
</evidence>
<comment type="caution">
    <text evidence="2">The sequence shown here is derived from an EMBL/GenBank/DDBJ whole genome shotgun (WGS) entry which is preliminary data.</text>
</comment>
<accession>A0A2R7YW21</accession>
<dbReference type="Pfam" id="PF16976">
    <property type="entry name" value="RcpC"/>
    <property type="match status" value="1"/>
</dbReference>
<dbReference type="InterPro" id="IPR031571">
    <property type="entry name" value="RcpC_dom"/>
</dbReference>
<organism evidence="2 3">
    <name type="scientific">Nocardioides currus</name>
    <dbReference type="NCBI Taxonomy" id="2133958"/>
    <lineage>
        <taxon>Bacteria</taxon>
        <taxon>Bacillati</taxon>
        <taxon>Actinomycetota</taxon>
        <taxon>Actinomycetes</taxon>
        <taxon>Propionibacteriales</taxon>
        <taxon>Nocardioidaceae</taxon>
        <taxon>Nocardioides</taxon>
    </lineage>
</organism>
<dbReference type="AlphaFoldDB" id="A0A2R7YW21"/>
<dbReference type="RefSeq" id="WP_108344801.1">
    <property type="nucleotide sequence ID" value="NZ_PYXZ01000005.1"/>
</dbReference>
<feature type="domain" description="Flp pilus assembly protein RcpC/CpaB" evidence="1">
    <location>
        <begin position="115"/>
        <end position="231"/>
    </location>
</feature>
<proteinExistence type="predicted"/>
<dbReference type="OrthoDB" id="5182178at2"/>
<evidence type="ECO:0000313" key="3">
    <source>
        <dbReference type="Proteomes" id="UP000244867"/>
    </source>
</evidence>
<keyword evidence="3" id="KW-1185">Reference proteome</keyword>
<dbReference type="EMBL" id="PYXZ01000005">
    <property type="protein sequence ID" value="PUA80607.1"/>
    <property type="molecule type" value="Genomic_DNA"/>
</dbReference>
<sequence>MARRSVLLLVAALIALLGTALIVLYVKGIDQRATEGQEMVEVLTASATIETGEDVASAQAAGKFEKSQVRRADVVEGALTTTSSITDDVALGMIFPGEQILAGKFGSLSDADGLVIPDDKLAVSVELSDPERVAGFVNPGSDVAIFISADPKLVLPDGSEKTLPPYTRLLLPKVQVIGVGTTSVSSKTTTTEAGAEVVEQVPRTILTVAVDQKDAEKLIYASRNSDVSFALLTKNSKIADKPGVTADELMPEIFRTAQ</sequence>
<dbReference type="NCBIfam" id="TIGR03177">
    <property type="entry name" value="pilus_cpaB"/>
    <property type="match status" value="1"/>
</dbReference>
<evidence type="ECO:0000313" key="2">
    <source>
        <dbReference type="EMBL" id="PUA80607.1"/>
    </source>
</evidence>
<dbReference type="InterPro" id="IPR017592">
    <property type="entry name" value="Pilus_assmbl_Flp-typ_CpaB"/>
</dbReference>
<name>A0A2R7YW21_9ACTN</name>